<dbReference type="Pfam" id="PF02129">
    <property type="entry name" value="Peptidase_S15"/>
    <property type="match status" value="1"/>
</dbReference>
<evidence type="ECO:0000313" key="5">
    <source>
        <dbReference type="Proteomes" id="UP000244940"/>
    </source>
</evidence>
<evidence type="ECO:0000256" key="2">
    <source>
        <dbReference type="SAM" id="MobiDB-lite"/>
    </source>
</evidence>
<gene>
    <name evidence="4" type="ORF">C4N9_04405</name>
</gene>
<feature type="domain" description="Xaa-Pro dipeptidyl-peptidase C-terminal" evidence="3">
    <location>
        <begin position="311"/>
        <end position="560"/>
    </location>
</feature>
<feature type="region of interest" description="Disordered" evidence="2">
    <location>
        <begin position="1"/>
        <end position="28"/>
    </location>
</feature>
<evidence type="ECO:0000259" key="3">
    <source>
        <dbReference type="SMART" id="SM00939"/>
    </source>
</evidence>
<dbReference type="PANTHER" id="PTHR43056:SF10">
    <property type="entry name" value="COCE_NOND FAMILY, PUTATIVE (AFU_ORTHOLOGUE AFUA_7G00600)-RELATED"/>
    <property type="match status" value="1"/>
</dbReference>
<dbReference type="SMART" id="SM00939">
    <property type="entry name" value="PepX_C"/>
    <property type="match status" value="1"/>
</dbReference>
<keyword evidence="5" id="KW-1185">Reference proteome</keyword>
<dbReference type="SUPFAM" id="SSF53474">
    <property type="entry name" value="alpha/beta-Hydrolases"/>
    <property type="match status" value="1"/>
</dbReference>
<dbReference type="Pfam" id="PF08530">
    <property type="entry name" value="PepX_C"/>
    <property type="match status" value="1"/>
</dbReference>
<protein>
    <submittedName>
        <fullName evidence="4">Peptidase S15</fullName>
    </submittedName>
</protein>
<dbReference type="SUPFAM" id="SSF49785">
    <property type="entry name" value="Galactose-binding domain-like"/>
    <property type="match status" value="1"/>
</dbReference>
<dbReference type="PANTHER" id="PTHR43056">
    <property type="entry name" value="PEPTIDASE S9 PROLYL OLIGOPEPTIDASE"/>
    <property type="match status" value="1"/>
</dbReference>
<dbReference type="Gene3D" id="3.40.50.1820">
    <property type="entry name" value="alpha/beta hydrolase"/>
    <property type="match status" value="1"/>
</dbReference>
<dbReference type="InterPro" id="IPR029058">
    <property type="entry name" value="AB_hydrolase_fold"/>
</dbReference>
<dbReference type="InterPro" id="IPR008979">
    <property type="entry name" value="Galactose-bd-like_sf"/>
</dbReference>
<name>A0A2U2CGI3_9RHOB</name>
<dbReference type="InterPro" id="IPR050585">
    <property type="entry name" value="Xaa-Pro_dipeptidyl-ppase/CocE"/>
</dbReference>
<dbReference type="AlphaFoldDB" id="A0A2U2CGI3"/>
<dbReference type="InterPro" id="IPR013736">
    <property type="entry name" value="Xaa-Pro_dipept_C"/>
</dbReference>
<proteinExistence type="predicted"/>
<dbReference type="Proteomes" id="UP000244940">
    <property type="component" value="Unassembled WGS sequence"/>
</dbReference>
<dbReference type="Gene3D" id="2.60.120.260">
    <property type="entry name" value="Galactose-binding domain-like"/>
    <property type="match status" value="1"/>
</dbReference>
<dbReference type="EMBL" id="QEYD01000002">
    <property type="protein sequence ID" value="PWE30998.1"/>
    <property type="molecule type" value="Genomic_DNA"/>
</dbReference>
<sequence length="685" mass="75482">MRAFQDQPRAGIGQPRHGRSFSAPAHQQAETRVDIIDQDGLTIPLPDGTRLSARIWRPASGAPVPAILEYIPYRKRDNTLPRDETIHPWMAAQGYACLRVDVRGNGDSEGVFDDEYSPTELQDACDVIAWIAAQDWCSGNVGMMGKSWGGFNCLQTAFLQPPALKAVVSVCSTVDRFADDIHFKGGCLLGENFGWGTLMLSYASRPADPLLRPDWREDLRQRIETLPHLSEIWSNHQARDAYWKHGSICEDYGRMNAAVLSIGGWADNYMNTPAHIVENVAMGKAIVGPWVHQYPHTAVPAPRIGFLTEMKTWWDRWLKGIENGAEDWPDYRAYMMTSAPPDASAAERPGYWVADTLPSPHVNWRALPLSAGGVLGDGPAPDATIRTKQTLGAAAGEYFPMGLNGEMAGDQRDDDAHSVCFDTPLPDGLRLLGAATLSLRLTSDKPFAFVCARLCDVAPDGSSTRIAHGLLNLHHRSDPPTPLTPGEEIEVELVLDQMAYEIAPGHRLRLALSNTYWPFVWPSPEIAALRLSAGTLSLPVHDGKAPGWTFADPEVPPPGRLQTLSESRDARSREIDMVSGVETYTVISDSGETQNPDHGLITRNTMVEIWSIHPDDPLSASCRITWTQHFRRGDWSVDTRVEARQTGTTDALVLDASLSVHIKDGAEAPETIDRNFHAQVARQHV</sequence>
<accession>A0A2U2CGI3</accession>
<dbReference type="NCBIfam" id="TIGR00976">
    <property type="entry name" value="CocE_NonD"/>
    <property type="match status" value="1"/>
</dbReference>
<keyword evidence="1" id="KW-0378">Hydrolase</keyword>
<comment type="caution">
    <text evidence="4">The sequence shown here is derived from an EMBL/GenBank/DDBJ whole genome shotgun (WGS) entry which is preliminary data.</text>
</comment>
<evidence type="ECO:0000256" key="1">
    <source>
        <dbReference type="ARBA" id="ARBA00022801"/>
    </source>
</evidence>
<dbReference type="InterPro" id="IPR000383">
    <property type="entry name" value="Xaa-Pro-like_dom"/>
</dbReference>
<dbReference type="OrthoDB" id="9806163at2"/>
<organism evidence="4 5">
    <name type="scientific">Pararhodobacter marinus</name>
    <dbReference type="NCBI Taxonomy" id="2184063"/>
    <lineage>
        <taxon>Bacteria</taxon>
        <taxon>Pseudomonadati</taxon>
        <taxon>Pseudomonadota</taxon>
        <taxon>Alphaproteobacteria</taxon>
        <taxon>Rhodobacterales</taxon>
        <taxon>Paracoccaceae</taxon>
        <taxon>Pararhodobacter</taxon>
    </lineage>
</organism>
<dbReference type="Gene3D" id="1.10.3020.10">
    <property type="entry name" value="alpha-amino acid ester hydrolase ( Helical cap domain)"/>
    <property type="match status" value="1"/>
</dbReference>
<reference evidence="4 5" key="1">
    <citation type="submission" date="2018-05" db="EMBL/GenBank/DDBJ databases">
        <title>Pararhodobacter marina sp. nov., isolated from deep-sea water of the Indian Ocean.</title>
        <authorList>
            <person name="Lai Q.Sr."/>
            <person name="Liu X."/>
            <person name="Shao Z."/>
        </authorList>
    </citation>
    <scope>NUCLEOTIDE SEQUENCE [LARGE SCALE GENOMIC DNA]</scope>
    <source>
        <strain evidence="4 5">CIC4N-9</strain>
    </source>
</reference>
<evidence type="ECO:0000313" key="4">
    <source>
        <dbReference type="EMBL" id="PWE30998.1"/>
    </source>
</evidence>
<dbReference type="GO" id="GO:0008239">
    <property type="term" value="F:dipeptidyl-peptidase activity"/>
    <property type="evidence" value="ECO:0007669"/>
    <property type="project" value="InterPro"/>
</dbReference>
<dbReference type="InterPro" id="IPR005674">
    <property type="entry name" value="CocE/Ser_esterase"/>
</dbReference>